<proteinExistence type="predicted"/>
<protein>
    <submittedName>
        <fullName evidence="1">Uncharacterized protein</fullName>
    </submittedName>
</protein>
<sequence>MNLIEPISNGSQTPSSEISYFESSVDIEIDPFTQLTKDRPREIFTTNKSLKRSLGFLHQALLENQTQDQYLIITSVPTDQFAKLSDDRSSVSKYCRFTFNTETGILVAKVMPSPAHELAIRSFDILISLELRSMNIYSEMRPLGSSTITVGAWKKEPDCSWAPASASTNPTFVVEIGLSETQRRLAIDAHGWLETSSCVKLVVTISIKRETPEIILRRWELMPWTYGITTGSSSPAARCTEILSLSRTNNTTLVTGKSYMNNTTTTTTQLTLPFNKMINRAPYNSLERDLIIQEHELISFAESIWSEQRLL</sequence>
<gene>
    <name evidence="1" type="ORF">ASPSYDRAFT_87798</name>
</gene>
<dbReference type="VEuPathDB" id="FungiDB:ASPSYDRAFT_87798"/>
<reference evidence="2" key="1">
    <citation type="journal article" date="2017" name="Genome Biol.">
        <title>Comparative genomics reveals high biological diversity and specific adaptations in the industrially and medically important fungal genus Aspergillus.</title>
        <authorList>
            <person name="de Vries R.P."/>
            <person name="Riley R."/>
            <person name="Wiebenga A."/>
            <person name="Aguilar-Osorio G."/>
            <person name="Amillis S."/>
            <person name="Uchima C.A."/>
            <person name="Anderluh G."/>
            <person name="Asadollahi M."/>
            <person name="Askin M."/>
            <person name="Barry K."/>
            <person name="Battaglia E."/>
            <person name="Bayram O."/>
            <person name="Benocci T."/>
            <person name="Braus-Stromeyer S.A."/>
            <person name="Caldana C."/>
            <person name="Canovas D."/>
            <person name="Cerqueira G.C."/>
            <person name="Chen F."/>
            <person name="Chen W."/>
            <person name="Choi C."/>
            <person name="Clum A."/>
            <person name="Dos Santos R.A."/>
            <person name="Damasio A.R."/>
            <person name="Diallinas G."/>
            <person name="Emri T."/>
            <person name="Fekete E."/>
            <person name="Flipphi M."/>
            <person name="Freyberg S."/>
            <person name="Gallo A."/>
            <person name="Gournas C."/>
            <person name="Habgood R."/>
            <person name="Hainaut M."/>
            <person name="Harispe M.L."/>
            <person name="Henrissat B."/>
            <person name="Hilden K.S."/>
            <person name="Hope R."/>
            <person name="Hossain A."/>
            <person name="Karabika E."/>
            <person name="Karaffa L."/>
            <person name="Karanyi Z."/>
            <person name="Krasevec N."/>
            <person name="Kuo A."/>
            <person name="Kusch H."/>
            <person name="LaButti K."/>
            <person name="Lagendijk E.L."/>
            <person name="Lapidus A."/>
            <person name="Levasseur A."/>
            <person name="Lindquist E."/>
            <person name="Lipzen A."/>
            <person name="Logrieco A.F."/>
            <person name="MacCabe A."/>
            <person name="Maekelae M.R."/>
            <person name="Malavazi I."/>
            <person name="Melin P."/>
            <person name="Meyer V."/>
            <person name="Mielnichuk N."/>
            <person name="Miskei M."/>
            <person name="Molnar A.P."/>
            <person name="Mule G."/>
            <person name="Ngan C.Y."/>
            <person name="Orejas M."/>
            <person name="Orosz E."/>
            <person name="Ouedraogo J.P."/>
            <person name="Overkamp K.M."/>
            <person name="Park H.-S."/>
            <person name="Perrone G."/>
            <person name="Piumi F."/>
            <person name="Punt P.J."/>
            <person name="Ram A.F."/>
            <person name="Ramon A."/>
            <person name="Rauscher S."/>
            <person name="Record E."/>
            <person name="Riano-Pachon D.M."/>
            <person name="Robert V."/>
            <person name="Roehrig J."/>
            <person name="Ruller R."/>
            <person name="Salamov A."/>
            <person name="Salih N.S."/>
            <person name="Samson R.A."/>
            <person name="Sandor E."/>
            <person name="Sanguinetti M."/>
            <person name="Schuetze T."/>
            <person name="Sepcic K."/>
            <person name="Shelest E."/>
            <person name="Sherlock G."/>
            <person name="Sophianopoulou V."/>
            <person name="Squina F.M."/>
            <person name="Sun H."/>
            <person name="Susca A."/>
            <person name="Todd R.B."/>
            <person name="Tsang A."/>
            <person name="Unkles S.E."/>
            <person name="van de Wiele N."/>
            <person name="van Rossen-Uffink D."/>
            <person name="Oliveira J.V."/>
            <person name="Vesth T.C."/>
            <person name="Visser J."/>
            <person name="Yu J.-H."/>
            <person name="Zhou M."/>
            <person name="Andersen M.R."/>
            <person name="Archer D.B."/>
            <person name="Baker S.E."/>
            <person name="Benoit I."/>
            <person name="Brakhage A.A."/>
            <person name="Braus G.H."/>
            <person name="Fischer R."/>
            <person name="Frisvad J.C."/>
            <person name="Goldman G.H."/>
            <person name="Houbraken J."/>
            <person name="Oakley B."/>
            <person name="Pocsi I."/>
            <person name="Scazzocchio C."/>
            <person name="Seiboth B."/>
            <person name="vanKuyk P.A."/>
            <person name="Wortman J."/>
            <person name="Dyer P.S."/>
            <person name="Grigoriev I.V."/>
        </authorList>
    </citation>
    <scope>NUCLEOTIDE SEQUENCE [LARGE SCALE GENOMIC DNA]</scope>
    <source>
        <strain evidence="2">CBS 593.65</strain>
    </source>
</reference>
<dbReference type="AlphaFoldDB" id="A0A1L9TPC1"/>
<dbReference type="OrthoDB" id="76567at2759"/>
<name>A0A1L9TPC1_9EURO</name>
<keyword evidence="2" id="KW-1185">Reference proteome</keyword>
<evidence type="ECO:0000313" key="1">
    <source>
        <dbReference type="EMBL" id="OJJ61245.1"/>
    </source>
</evidence>
<evidence type="ECO:0000313" key="2">
    <source>
        <dbReference type="Proteomes" id="UP000184356"/>
    </source>
</evidence>
<dbReference type="Proteomes" id="UP000184356">
    <property type="component" value="Unassembled WGS sequence"/>
</dbReference>
<accession>A0A1L9TPC1</accession>
<organism evidence="1 2">
    <name type="scientific">Aspergillus sydowii CBS 593.65</name>
    <dbReference type="NCBI Taxonomy" id="1036612"/>
    <lineage>
        <taxon>Eukaryota</taxon>
        <taxon>Fungi</taxon>
        <taxon>Dikarya</taxon>
        <taxon>Ascomycota</taxon>
        <taxon>Pezizomycotina</taxon>
        <taxon>Eurotiomycetes</taxon>
        <taxon>Eurotiomycetidae</taxon>
        <taxon>Eurotiales</taxon>
        <taxon>Aspergillaceae</taxon>
        <taxon>Aspergillus</taxon>
        <taxon>Aspergillus subgen. Nidulantes</taxon>
    </lineage>
</organism>
<dbReference type="RefSeq" id="XP_040705051.1">
    <property type="nucleotide sequence ID" value="XM_040851903.1"/>
</dbReference>
<dbReference type="GeneID" id="63767976"/>
<dbReference type="EMBL" id="KV878584">
    <property type="protein sequence ID" value="OJJ61245.1"/>
    <property type="molecule type" value="Genomic_DNA"/>
</dbReference>